<dbReference type="InterPro" id="IPR005467">
    <property type="entry name" value="His_kinase_dom"/>
</dbReference>
<dbReference type="InterPro" id="IPR003661">
    <property type="entry name" value="HisK_dim/P_dom"/>
</dbReference>
<organism evidence="5 6">
    <name type="scientific">Desulfomonile tiedjei</name>
    <dbReference type="NCBI Taxonomy" id="2358"/>
    <lineage>
        <taxon>Bacteria</taxon>
        <taxon>Pseudomonadati</taxon>
        <taxon>Thermodesulfobacteriota</taxon>
        <taxon>Desulfomonilia</taxon>
        <taxon>Desulfomonilales</taxon>
        <taxon>Desulfomonilaceae</taxon>
        <taxon>Desulfomonile</taxon>
    </lineage>
</organism>
<dbReference type="Gene3D" id="3.30.565.10">
    <property type="entry name" value="Histidine kinase-like ATPase, C-terminal domain"/>
    <property type="match status" value="1"/>
</dbReference>
<dbReference type="InterPro" id="IPR036097">
    <property type="entry name" value="HisK_dim/P_sf"/>
</dbReference>
<comment type="caution">
    <text evidence="5">The sequence shown here is derived from an EMBL/GenBank/DDBJ whole genome shotgun (WGS) entry which is preliminary data.</text>
</comment>
<dbReference type="PRINTS" id="PR00344">
    <property type="entry name" value="BCTRLSENSOR"/>
</dbReference>
<reference evidence="5" key="1">
    <citation type="submission" date="2020-07" db="EMBL/GenBank/DDBJ databases">
        <title>Huge and variable diversity of episymbiotic CPR bacteria and DPANN archaea in groundwater ecosystems.</title>
        <authorList>
            <person name="He C.Y."/>
            <person name="Keren R."/>
            <person name="Whittaker M."/>
            <person name="Farag I.F."/>
            <person name="Doudna J."/>
            <person name="Cate J.H.D."/>
            <person name="Banfield J.F."/>
        </authorList>
    </citation>
    <scope>NUCLEOTIDE SEQUENCE</scope>
    <source>
        <strain evidence="5">NC_groundwater_1664_Pr3_B-0.1um_52_9</strain>
    </source>
</reference>
<accession>A0A9D6V2M8</accession>
<dbReference type="SUPFAM" id="SSF55874">
    <property type="entry name" value="ATPase domain of HSP90 chaperone/DNA topoisomerase II/histidine kinase"/>
    <property type="match status" value="1"/>
</dbReference>
<evidence type="ECO:0000259" key="4">
    <source>
        <dbReference type="PROSITE" id="PS50109"/>
    </source>
</evidence>
<dbReference type="CDD" id="cd00082">
    <property type="entry name" value="HisKA"/>
    <property type="match status" value="1"/>
</dbReference>
<dbReference type="GO" id="GO:0000155">
    <property type="term" value="F:phosphorelay sensor kinase activity"/>
    <property type="evidence" value="ECO:0007669"/>
    <property type="project" value="InterPro"/>
</dbReference>
<sequence>MSIKNIQTSHLVHDLKNPVNIIETGARALLEKQDRYGQLSPGQEKVIKRMLRNALKIRHLADNMLEVDMAHRGVVRISECTLSGILKTALVEVFDLVDPEVSDALDDAPDLETFRRVLRENDIHLDAEESQLTRSIQTDETKMCLIVTNLLSNAFKFKQKHVFLKCHSDGELINIAVRDDGPGIPECYHQQIFDQYFQCVKVDGFPVRGHGLGLAGAQALTEAMGGRLSLCKSPQGAEFVVQVKASLRL</sequence>
<dbReference type="CDD" id="cd00075">
    <property type="entry name" value="HATPase"/>
    <property type="match status" value="1"/>
</dbReference>
<gene>
    <name evidence="5" type="ORF">HY912_12890</name>
</gene>
<dbReference type="EMBL" id="JACRDE010000340">
    <property type="protein sequence ID" value="MBI5250384.1"/>
    <property type="molecule type" value="Genomic_DNA"/>
</dbReference>
<name>A0A9D6V2M8_9BACT</name>
<dbReference type="AlphaFoldDB" id="A0A9D6V2M8"/>
<feature type="domain" description="Histidine kinase" evidence="4">
    <location>
        <begin position="10"/>
        <end position="247"/>
    </location>
</feature>
<dbReference type="PANTHER" id="PTHR43547">
    <property type="entry name" value="TWO-COMPONENT HISTIDINE KINASE"/>
    <property type="match status" value="1"/>
</dbReference>
<protein>
    <recommendedName>
        <fullName evidence="2">histidine kinase</fullName>
        <ecNumber evidence="2">2.7.13.3</ecNumber>
    </recommendedName>
</protein>
<evidence type="ECO:0000256" key="2">
    <source>
        <dbReference type="ARBA" id="ARBA00012438"/>
    </source>
</evidence>
<proteinExistence type="predicted"/>
<evidence type="ECO:0000313" key="6">
    <source>
        <dbReference type="Proteomes" id="UP000807825"/>
    </source>
</evidence>
<evidence type="ECO:0000256" key="1">
    <source>
        <dbReference type="ARBA" id="ARBA00000085"/>
    </source>
</evidence>
<dbReference type="Pfam" id="PF00512">
    <property type="entry name" value="HisKA"/>
    <property type="match status" value="1"/>
</dbReference>
<dbReference type="PROSITE" id="PS50109">
    <property type="entry name" value="HIS_KIN"/>
    <property type="match status" value="1"/>
</dbReference>
<dbReference type="Gene3D" id="1.10.287.130">
    <property type="match status" value="1"/>
</dbReference>
<dbReference type="InterPro" id="IPR003594">
    <property type="entry name" value="HATPase_dom"/>
</dbReference>
<keyword evidence="3" id="KW-0597">Phosphoprotein</keyword>
<dbReference type="Pfam" id="PF02518">
    <property type="entry name" value="HATPase_c"/>
    <property type="match status" value="1"/>
</dbReference>
<keyword evidence="5" id="KW-0418">Kinase</keyword>
<dbReference type="Proteomes" id="UP000807825">
    <property type="component" value="Unassembled WGS sequence"/>
</dbReference>
<dbReference type="SMART" id="SM00388">
    <property type="entry name" value="HisKA"/>
    <property type="match status" value="1"/>
</dbReference>
<dbReference type="PANTHER" id="PTHR43547:SF2">
    <property type="entry name" value="HYBRID SIGNAL TRANSDUCTION HISTIDINE KINASE C"/>
    <property type="match status" value="1"/>
</dbReference>
<dbReference type="InterPro" id="IPR004358">
    <property type="entry name" value="Sig_transdc_His_kin-like_C"/>
</dbReference>
<dbReference type="SMART" id="SM00387">
    <property type="entry name" value="HATPase_c"/>
    <property type="match status" value="1"/>
</dbReference>
<dbReference type="EC" id="2.7.13.3" evidence="2"/>
<dbReference type="SUPFAM" id="SSF47384">
    <property type="entry name" value="Homodimeric domain of signal transducing histidine kinase"/>
    <property type="match status" value="1"/>
</dbReference>
<evidence type="ECO:0000256" key="3">
    <source>
        <dbReference type="ARBA" id="ARBA00022553"/>
    </source>
</evidence>
<dbReference type="InterPro" id="IPR036890">
    <property type="entry name" value="HATPase_C_sf"/>
</dbReference>
<evidence type="ECO:0000313" key="5">
    <source>
        <dbReference type="EMBL" id="MBI5250384.1"/>
    </source>
</evidence>
<keyword evidence="5" id="KW-0808">Transferase</keyword>
<comment type="catalytic activity">
    <reaction evidence="1">
        <text>ATP + protein L-histidine = ADP + protein N-phospho-L-histidine.</text>
        <dbReference type="EC" id="2.7.13.3"/>
    </reaction>
</comment>